<sequence length="49" mass="5506">MPNGLDSRLRGNDGLEVARNLKKNRNRTSRIPACAGMTAERFLFFPINS</sequence>
<dbReference type="KEGG" id="nmx:NMA510612_0318"/>
<name>X5F632_NEIME</name>
<protein>
    <recommendedName>
        <fullName evidence="3">Pilus assembly protein PilS</fullName>
    </recommendedName>
</protein>
<evidence type="ECO:0008006" key="3">
    <source>
        <dbReference type="Google" id="ProtNLM"/>
    </source>
</evidence>
<reference evidence="1 2" key="1">
    <citation type="journal article" date="2014" name="Genome Announc.">
        <title>Complete Genome Sequence of Neisseria meningitidis Serogroup A Strain NMA510612, Isolated from a Patient with Bacterial Meningitis in China.</title>
        <authorList>
            <person name="Zhang Y."/>
            <person name="Yang J."/>
            <person name="Xu L."/>
            <person name="Zhu Y."/>
            <person name="Liu B."/>
            <person name="Shao Z."/>
            <person name="Zhang X."/>
            <person name="Jin Q."/>
        </authorList>
    </citation>
    <scope>NUCLEOTIDE SEQUENCE [LARGE SCALE GENOMIC DNA]</scope>
    <source>
        <strain evidence="2">NMA510612</strain>
    </source>
</reference>
<organism evidence="1 2">
    <name type="scientific">Neisseria meningitidis</name>
    <dbReference type="NCBI Taxonomy" id="487"/>
    <lineage>
        <taxon>Bacteria</taxon>
        <taxon>Pseudomonadati</taxon>
        <taxon>Pseudomonadota</taxon>
        <taxon>Betaproteobacteria</taxon>
        <taxon>Neisseriales</taxon>
        <taxon>Neisseriaceae</taxon>
        <taxon>Neisseria</taxon>
    </lineage>
</organism>
<reference evidence="2" key="2">
    <citation type="submission" date="2014-02" db="EMBL/GenBank/DDBJ databases">
        <title>Complete Genome Sequence of Neisseria meningitides, serogroup A strain 510612.</title>
        <authorList>
            <person name="Zhang X."/>
            <person name="Zhang Y."/>
            <person name="Yang J."/>
            <person name="Zhu Y."/>
            <person name="Jin Q."/>
        </authorList>
    </citation>
    <scope>NUCLEOTIDE SEQUENCE</scope>
    <source>
        <strain evidence="2">NMA510612</strain>
    </source>
</reference>
<dbReference type="AlphaFoldDB" id="X5F632"/>
<proteinExistence type="predicted"/>
<dbReference type="EMBL" id="CP007524">
    <property type="protein sequence ID" value="AHW74633.1"/>
    <property type="molecule type" value="Genomic_DNA"/>
</dbReference>
<gene>
    <name evidence="1" type="ORF">NMA510612_0318</name>
</gene>
<evidence type="ECO:0000313" key="2">
    <source>
        <dbReference type="Proteomes" id="UP000023582"/>
    </source>
</evidence>
<dbReference type="Proteomes" id="UP000023582">
    <property type="component" value="Chromosome"/>
</dbReference>
<accession>X5F632</accession>
<dbReference type="PATRIC" id="fig|487.517.peg.317"/>
<evidence type="ECO:0000313" key="1">
    <source>
        <dbReference type="EMBL" id="AHW74633.1"/>
    </source>
</evidence>